<comment type="subcellular location">
    <subcellularLocation>
        <location evidence="1">Membrane</location>
        <topology evidence="1">Multi-pass membrane protein</topology>
    </subcellularLocation>
</comment>
<dbReference type="InterPro" id="IPR012340">
    <property type="entry name" value="NA-bd_OB-fold"/>
</dbReference>
<keyword evidence="4 5" id="KW-0472">Membrane</keyword>
<dbReference type="InterPro" id="IPR052165">
    <property type="entry name" value="Membrane_assoc_protease"/>
</dbReference>
<evidence type="ECO:0000256" key="5">
    <source>
        <dbReference type="SAM" id="Phobius"/>
    </source>
</evidence>
<protein>
    <submittedName>
        <fullName evidence="7">NfeD family protein</fullName>
    </submittedName>
</protein>
<name>A0A5C1QHJ5_9SPIO</name>
<evidence type="ECO:0000256" key="4">
    <source>
        <dbReference type="ARBA" id="ARBA00023136"/>
    </source>
</evidence>
<dbReference type="OrthoDB" id="5054at2"/>
<dbReference type="Pfam" id="PF01957">
    <property type="entry name" value="NfeD"/>
    <property type="match status" value="1"/>
</dbReference>
<keyword evidence="8" id="KW-1185">Reference proteome</keyword>
<dbReference type="EMBL" id="CP036150">
    <property type="protein sequence ID" value="QEN07613.1"/>
    <property type="molecule type" value="Genomic_DNA"/>
</dbReference>
<dbReference type="KEGG" id="ock:EXM22_06285"/>
<keyword evidence="3 5" id="KW-1133">Transmembrane helix</keyword>
<dbReference type="SUPFAM" id="SSF141322">
    <property type="entry name" value="NfeD domain-like"/>
    <property type="match status" value="1"/>
</dbReference>
<dbReference type="Gene3D" id="2.40.50.140">
    <property type="entry name" value="Nucleic acid-binding proteins"/>
    <property type="match status" value="1"/>
</dbReference>
<feature type="domain" description="NfeD-like C-terminal" evidence="6">
    <location>
        <begin position="91"/>
        <end position="151"/>
    </location>
</feature>
<dbReference type="InterPro" id="IPR002810">
    <property type="entry name" value="NfeD-like_C"/>
</dbReference>
<feature type="transmembrane region" description="Helical" evidence="5">
    <location>
        <begin position="60"/>
        <end position="78"/>
    </location>
</feature>
<sequence length="154" mass="16796">MEIILPLEIINNMPWVWLGIAVVMTVIEGLTMGMTTVWLALAALICMVLAFIMPSATAQIVVFLVLSILMLIFTRPLAVRKMNMGKEKTNADRLIGMNGIVQIPVSADKPGQVKVAGQVWTARPEDPKSVFNSGDQVQVIRIEGVTIIIAKPAE</sequence>
<evidence type="ECO:0000313" key="7">
    <source>
        <dbReference type="EMBL" id="QEN07613.1"/>
    </source>
</evidence>
<keyword evidence="2 5" id="KW-0812">Transmembrane</keyword>
<dbReference type="RefSeq" id="WP_149485693.1">
    <property type="nucleotide sequence ID" value="NZ_CP036150.1"/>
</dbReference>
<gene>
    <name evidence="7" type="ORF">EXM22_06285</name>
</gene>
<accession>A0A5C1QHJ5</accession>
<dbReference type="PANTHER" id="PTHR33507:SF3">
    <property type="entry name" value="INNER MEMBRANE PROTEIN YBBJ"/>
    <property type="match status" value="1"/>
</dbReference>
<dbReference type="Proteomes" id="UP000324209">
    <property type="component" value="Chromosome"/>
</dbReference>
<organism evidence="7 8">
    <name type="scientific">Oceanispirochaeta crateris</name>
    <dbReference type="NCBI Taxonomy" id="2518645"/>
    <lineage>
        <taxon>Bacteria</taxon>
        <taxon>Pseudomonadati</taxon>
        <taxon>Spirochaetota</taxon>
        <taxon>Spirochaetia</taxon>
        <taxon>Spirochaetales</taxon>
        <taxon>Spirochaetaceae</taxon>
        <taxon>Oceanispirochaeta</taxon>
    </lineage>
</organism>
<feature type="transmembrane region" description="Helical" evidence="5">
    <location>
        <begin position="12"/>
        <end position="30"/>
    </location>
</feature>
<evidence type="ECO:0000313" key="8">
    <source>
        <dbReference type="Proteomes" id="UP000324209"/>
    </source>
</evidence>
<dbReference type="AlphaFoldDB" id="A0A5C1QHJ5"/>
<evidence type="ECO:0000256" key="1">
    <source>
        <dbReference type="ARBA" id="ARBA00004141"/>
    </source>
</evidence>
<evidence type="ECO:0000256" key="3">
    <source>
        <dbReference type="ARBA" id="ARBA00022989"/>
    </source>
</evidence>
<evidence type="ECO:0000259" key="6">
    <source>
        <dbReference type="Pfam" id="PF01957"/>
    </source>
</evidence>
<dbReference type="GO" id="GO:0005886">
    <property type="term" value="C:plasma membrane"/>
    <property type="evidence" value="ECO:0007669"/>
    <property type="project" value="TreeGrafter"/>
</dbReference>
<reference evidence="7 8" key="1">
    <citation type="submission" date="2019-02" db="EMBL/GenBank/DDBJ databases">
        <title>Complete Genome Sequence and Methylome Analysis of free living Spirochaetas.</title>
        <authorList>
            <person name="Fomenkov A."/>
            <person name="Dubinina G."/>
            <person name="Leshcheva N."/>
            <person name="Mikheeva N."/>
            <person name="Grabovich M."/>
            <person name="Vincze T."/>
            <person name="Roberts R.J."/>
        </authorList>
    </citation>
    <scope>NUCLEOTIDE SEQUENCE [LARGE SCALE GENOMIC DNA]</scope>
    <source>
        <strain evidence="7 8">K2</strain>
    </source>
</reference>
<evidence type="ECO:0000256" key="2">
    <source>
        <dbReference type="ARBA" id="ARBA00022692"/>
    </source>
</evidence>
<dbReference type="PANTHER" id="PTHR33507">
    <property type="entry name" value="INNER MEMBRANE PROTEIN YBBJ"/>
    <property type="match status" value="1"/>
</dbReference>
<feature type="transmembrane region" description="Helical" evidence="5">
    <location>
        <begin position="37"/>
        <end position="54"/>
    </location>
</feature>
<proteinExistence type="predicted"/>